<dbReference type="STRING" id="391937.NA2_07027"/>
<accession>K2N681</accession>
<feature type="domain" description="Fe/B12 periplasmic-binding" evidence="2">
    <location>
        <begin position="47"/>
        <end position="302"/>
    </location>
</feature>
<dbReference type="CDD" id="cd01149">
    <property type="entry name" value="HutB"/>
    <property type="match status" value="1"/>
</dbReference>
<dbReference type="AlphaFoldDB" id="K2N681"/>
<dbReference type="Gene3D" id="3.40.50.1980">
    <property type="entry name" value="Nitrogenase molybdenum iron protein domain"/>
    <property type="match status" value="2"/>
</dbReference>
<feature type="chain" id="PRO_5003861842" evidence="1">
    <location>
        <begin position="31"/>
        <end position="306"/>
    </location>
</feature>
<evidence type="ECO:0000256" key="1">
    <source>
        <dbReference type="SAM" id="SignalP"/>
    </source>
</evidence>
<keyword evidence="4" id="KW-1185">Reference proteome</keyword>
<dbReference type="EMBL" id="AMRM01000006">
    <property type="protein sequence ID" value="EKF19628.1"/>
    <property type="molecule type" value="Genomic_DNA"/>
</dbReference>
<dbReference type="SUPFAM" id="SSF53807">
    <property type="entry name" value="Helical backbone' metal receptor"/>
    <property type="match status" value="1"/>
</dbReference>
<reference evidence="3 4" key="1">
    <citation type="journal article" date="2012" name="J. Bacteriol.">
        <title>Genome Sequence of Nitratireductor pacificus Type Strain pht-3B.</title>
        <authorList>
            <person name="Lai Q."/>
            <person name="Li G."/>
            <person name="Shao Z."/>
        </authorList>
    </citation>
    <scope>NUCLEOTIDE SEQUENCE [LARGE SCALE GENOMIC DNA]</scope>
    <source>
        <strain evidence="4">pht-3B</strain>
    </source>
</reference>
<gene>
    <name evidence="3" type="ORF">NA2_07027</name>
</gene>
<dbReference type="InterPro" id="IPR050902">
    <property type="entry name" value="ABC_Transporter_SBP"/>
</dbReference>
<evidence type="ECO:0000313" key="3">
    <source>
        <dbReference type="EMBL" id="EKF19628.1"/>
    </source>
</evidence>
<dbReference type="InterPro" id="IPR002491">
    <property type="entry name" value="ABC_transptr_periplasmic_BD"/>
</dbReference>
<comment type="caution">
    <text evidence="3">The sequence shown here is derived from an EMBL/GenBank/DDBJ whole genome shotgun (WGS) entry which is preliminary data.</text>
</comment>
<sequence>MPIPRFRTPVRRARAWLIACAIAVSAGAAAQVAIASETPERFPDASRLVSIGGAITEIIYALGEEHRLIARDTTSTYPEVAKALPDVGYMRALSPEGVLSVAPSAVLAMEGSGPPATMDVLEKATVPLILVPEGYDRDAILRKIRITGAALGVSEKAEELARKVEADLQAAEDAARSASGGKRVLFVLSMQGGRIMAAGSDTGADGVIGMAGGVNAMGAFKGYRQVSEEAVLEARPDVVLMMERGGSPGLADEKLFAHPAIAGTPAGRNRAIMRMDGSYLLGFGPRTADAVRDLSARLAEIKTAAE</sequence>
<dbReference type="Pfam" id="PF01497">
    <property type="entry name" value="Peripla_BP_2"/>
    <property type="match status" value="1"/>
</dbReference>
<feature type="signal peptide" evidence="1">
    <location>
        <begin position="1"/>
        <end position="30"/>
    </location>
</feature>
<proteinExistence type="predicted"/>
<evidence type="ECO:0000313" key="4">
    <source>
        <dbReference type="Proteomes" id="UP000006786"/>
    </source>
</evidence>
<name>K2N681_9HYPH</name>
<dbReference type="eggNOG" id="COG4558">
    <property type="taxonomic scope" value="Bacteria"/>
</dbReference>
<evidence type="ECO:0000259" key="2">
    <source>
        <dbReference type="PROSITE" id="PS50983"/>
    </source>
</evidence>
<dbReference type="PANTHER" id="PTHR30535">
    <property type="entry name" value="VITAMIN B12-BINDING PROTEIN"/>
    <property type="match status" value="1"/>
</dbReference>
<dbReference type="PROSITE" id="PS50983">
    <property type="entry name" value="FE_B12_PBP"/>
    <property type="match status" value="1"/>
</dbReference>
<dbReference type="PATRIC" id="fig|391937.3.peg.1445"/>
<dbReference type="Proteomes" id="UP000006786">
    <property type="component" value="Unassembled WGS sequence"/>
</dbReference>
<dbReference type="RefSeq" id="WP_008595805.1">
    <property type="nucleotide sequence ID" value="NZ_AMRM01000006.1"/>
</dbReference>
<dbReference type="PANTHER" id="PTHR30535:SF4">
    <property type="entry name" value="HEMIN-BINDING PERIPLASMIC PROTEIN HMUT"/>
    <property type="match status" value="1"/>
</dbReference>
<keyword evidence="1" id="KW-0732">Signal</keyword>
<organism evidence="3 4">
    <name type="scientific">Nitratireductor pacificus pht-3B</name>
    <dbReference type="NCBI Taxonomy" id="391937"/>
    <lineage>
        <taxon>Bacteria</taxon>
        <taxon>Pseudomonadati</taxon>
        <taxon>Pseudomonadota</taxon>
        <taxon>Alphaproteobacteria</taxon>
        <taxon>Hyphomicrobiales</taxon>
        <taxon>Phyllobacteriaceae</taxon>
        <taxon>Nitratireductor</taxon>
    </lineage>
</organism>
<protein>
    <submittedName>
        <fullName evidence="3">Periplasmic binding protein</fullName>
    </submittedName>
</protein>